<gene>
    <name evidence="2" type="ORF">NCTC12929_00346</name>
</gene>
<sequence length="85" mass="9885">MRKKIIYTAMAVSALALFSFTGVKESNQEISVVKATDSFESTNFHQSCETFPDKFTRWRETWTKYDNISDIEASLRDMEKTLKSF</sequence>
<name>A0A7Z8YLV8_9FLAO</name>
<dbReference type="AlphaFoldDB" id="A0A7Z8YLV8"/>
<evidence type="ECO:0000313" key="2">
    <source>
        <dbReference type="EMBL" id="VDH02975.1"/>
    </source>
</evidence>
<keyword evidence="1" id="KW-0732">Signal</keyword>
<evidence type="ECO:0000256" key="1">
    <source>
        <dbReference type="SAM" id="SignalP"/>
    </source>
</evidence>
<reference evidence="2 3" key="1">
    <citation type="submission" date="2018-11" db="EMBL/GenBank/DDBJ databases">
        <authorList>
            <consortium name="Pathogen Informatics"/>
        </authorList>
    </citation>
    <scope>NUCLEOTIDE SEQUENCE [LARGE SCALE GENOMIC DNA]</scope>
    <source>
        <strain evidence="2 3">NCTC12929</strain>
    </source>
</reference>
<protein>
    <submittedName>
        <fullName evidence="2">Uncharacterized protein</fullName>
    </submittedName>
</protein>
<feature type="chain" id="PRO_5031466935" evidence="1">
    <location>
        <begin position="22"/>
        <end position="85"/>
    </location>
</feature>
<dbReference type="RefSeq" id="WP_125150560.1">
    <property type="nucleotide sequence ID" value="NZ_UYIV01000001.1"/>
</dbReference>
<dbReference type="Proteomes" id="UP000270205">
    <property type="component" value="Unassembled WGS sequence"/>
</dbReference>
<evidence type="ECO:0000313" key="3">
    <source>
        <dbReference type="Proteomes" id="UP000270205"/>
    </source>
</evidence>
<organism evidence="2 3">
    <name type="scientific">Bergeyella zoohelcum</name>
    <dbReference type="NCBI Taxonomy" id="1015"/>
    <lineage>
        <taxon>Bacteria</taxon>
        <taxon>Pseudomonadati</taxon>
        <taxon>Bacteroidota</taxon>
        <taxon>Flavobacteriia</taxon>
        <taxon>Flavobacteriales</taxon>
        <taxon>Weeksellaceae</taxon>
        <taxon>Bergeyella</taxon>
    </lineage>
</organism>
<accession>A0A7Z8YLV8</accession>
<dbReference type="EMBL" id="UYIV01000001">
    <property type="protein sequence ID" value="VDH02975.1"/>
    <property type="molecule type" value="Genomic_DNA"/>
</dbReference>
<comment type="caution">
    <text evidence="2">The sequence shown here is derived from an EMBL/GenBank/DDBJ whole genome shotgun (WGS) entry which is preliminary data.</text>
</comment>
<proteinExistence type="predicted"/>
<feature type="signal peptide" evidence="1">
    <location>
        <begin position="1"/>
        <end position="21"/>
    </location>
</feature>